<feature type="domain" description="Tail specific protease" evidence="1">
    <location>
        <begin position="530"/>
        <end position="727"/>
    </location>
</feature>
<dbReference type="SMART" id="SM00245">
    <property type="entry name" value="TSPc"/>
    <property type="match status" value="1"/>
</dbReference>
<accession>A0A221UQW3</accession>
<dbReference type="AlphaFoldDB" id="A0A221UQW3"/>
<dbReference type="GO" id="GO:0006508">
    <property type="term" value="P:proteolysis"/>
    <property type="evidence" value="ECO:0007669"/>
    <property type="project" value="InterPro"/>
</dbReference>
<dbReference type="InterPro" id="IPR005151">
    <property type="entry name" value="Tail-specific_protease"/>
</dbReference>
<organism evidence="2 3">
    <name type="scientific">Arenibacter algicola</name>
    <dbReference type="NCBI Taxonomy" id="616991"/>
    <lineage>
        <taxon>Bacteria</taxon>
        <taxon>Pseudomonadati</taxon>
        <taxon>Bacteroidota</taxon>
        <taxon>Flavobacteriia</taxon>
        <taxon>Flavobacteriales</taxon>
        <taxon>Flavobacteriaceae</taxon>
        <taxon>Arenibacter</taxon>
    </lineage>
</organism>
<dbReference type="Proteomes" id="UP000204551">
    <property type="component" value="Chromosome"/>
</dbReference>
<sequence>MKKTIFTILIICIGFSFKSDPYPNSQKIENLKTFAKVYGYVKYFHPSDEASEINWNKFATYGASKVWPCTSSEELIQQLQDIFEPIAPSIKFSTEKLNVYDISKISPPGADNYKLTYWQHRGIGVGMNTYSQSPYKSVRVNSLIQKEIPKNYGILTNIKKVDYYNEKKIRFKIYAKLKEPSNTSAYIRLALVNTDGTTILKKEAVNSSEWHSYLIETETKEITEAIEVGAALKGDSYLLLDDAELSFWNGNKWEIMPLDNADFEQDTIIKVPEVNQWSHRGDGYVSEITKEESYHGQSAAKLFQNLNSEPEFGEKLFETAPEFGEVINEEIGQSIFCQLPIVLYSNEKGTYPKSISSKFQGLLQEINEMPNQDHLLDISLGNIVNTFNVFQHFYPYQDVVKVDWDKELSTALSRSFIDKSRDDHYITLEKFTAPLKDGHIFVRYSGISEIYAPRITWEWIENKLVITAVLDNKIPLKIGDVVTHVDGIASSDYFQEIYSRISAGNKGWLEFRGKRKSLLGEFEEIMTIQVDEKEITLNRSSVAYNEGPRQSTYEKLNDESYYINISRIEMDEITELLPDLAKAKAIICDLRGYPNKNHMFISHLLKKKDTSNSWMQIPKIIYPNQKNIVDFEKYSWNLPSKEPYLGDKQIVFITDGSAISYAESYMGFIEGYDLATIIGQPTAGTNGNTNSFELEGGFSITWTGMKVLKHDGSQHHGVGIIPDIYIEKTIAGIKEGRDEFLEKAIELIK</sequence>
<dbReference type="GO" id="GO:0008236">
    <property type="term" value="F:serine-type peptidase activity"/>
    <property type="evidence" value="ECO:0007669"/>
    <property type="project" value="InterPro"/>
</dbReference>
<dbReference type="SUPFAM" id="SSF52096">
    <property type="entry name" value="ClpP/crotonase"/>
    <property type="match status" value="1"/>
</dbReference>
<dbReference type="Gene3D" id="3.90.226.10">
    <property type="entry name" value="2-enoyl-CoA Hydratase, Chain A, domain 1"/>
    <property type="match status" value="1"/>
</dbReference>
<gene>
    <name evidence="2" type="ORF">AREALGSMS7_00246</name>
</gene>
<dbReference type="KEGG" id="aalg:AREALGSMS7_00246"/>
<evidence type="ECO:0000313" key="3">
    <source>
        <dbReference type="Proteomes" id="UP000204551"/>
    </source>
</evidence>
<evidence type="ECO:0000313" key="2">
    <source>
        <dbReference type="EMBL" id="ASO03744.1"/>
    </source>
</evidence>
<name>A0A221UQW3_9FLAO</name>
<dbReference type="Pfam" id="PF03572">
    <property type="entry name" value="Peptidase_S41"/>
    <property type="match status" value="1"/>
</dbReference>
<dbReference type="EMBL" id="CP022515">
    <property type="protein sequence ID" value="ASO03744.1"/>
    <property type="molecule type" value="Genomic_DNA"/>
</dbReference>
<dbReference type="InterPro" id="IPR029045">
    <property type="entry name" value="ClpP/crotonase-like_dom_sf"/>
</dbReference>
<protein>
    <submittedName>
        <fullName evidence="2">Peptidase family S41</fullName>
    </submittedName>
</protein>
<proteinExistence type="predicted"/>
<evidence type="ECO:0000259" key="1">
    <source>
        <dbReference type="SMART" id="SM00245"/>
    </source>
</evidence>
<dbReference type="Gene3D" id="3.30.750.44">
    <property type="match status" value="1"/>
</dbReference>
<reference evidence="2 3" key="1">
    <citation type="submission" date="2017-07" db="EMBL/GenBank/DDBJ databases">
        <title>Genome Sequence of Arenibacter algicola Strain SMS7 Isolated from a culture of the Diatom Skeletonema marinoi.</title>
        <authorList>
            <person name="Topel M."/>
            <person name="Pinder M.I.M."/>
            <person name="Johansson O.N."/>
            <person name="Kourtchenko O."/>
            <person name="Godhe A."/>
            <person name="Clarke A.K."/>
        </authorList>
    </citation>
    <scope>NUCLEOTIDE SEQUENCE [LARGE SCALE GENOMIC DNA]</scope>
    <source>
        <strain evidence="2 3">SMS7</strain>
    </source>
</reference>
<dbReference type="RefSeq" id="WP_093976946.1">
    <property type="nucleotide sequence ID" value="NZ_CP022515.1"/>
</dbReference>